<sequence length="373" mass="41048">MAAKSNLPQIVILSRSPSASGEILSQDSEGGNLALGMSESFVYIPIILVEQSLVTPDYELYLFKDHENLSEKIDEIIKAGRDAIILLGSGKGRVAYFIEDKGLVSATPSQIRYGFDVEKLNLLQLDDNQKVDRANNDWVTVRGVIRQLRLQSGRGNEVEVNGTRTGHHVFSQSFGPCNPVLARRKKDNQFVLHHADSSSVDDTGGIGAFLQSVKLGEGAQGVFVVQNPKVKRNVVKAPLIAGGIAVQLQDQNVKRINLPEGFTAIACINGNTVILASKLVVFHDNAEKETLLHDLSEAQSSMEKSREINSHSGPDIIVLSQTLKDVVTVNDEMKKKLNGKEEPYKELINNLKELGIEEKTTEKKSIFQRLLKL</sequence>
<dbReference type="AlphaFoldDB" id="A0A378IY58"/>
<dbReference type="RefSeq" id="WP_115174228.1">
    <property type="nucleotide sequence ID" value="NZ_UGNY01000001.1"/>
</dbReference>
<protein>
    <submittedName>
        <fullName evidence="1">Uncharacterized protein</fullName>
    </submittedName>
</protein>
<organism evidence="1 2">
    <name type="scientific">Legionella feeleii</name>
    <dbReference type="NCBI Taxonomy" id="453"/>
    <lineage>
        <taxon>Bacteria</taxon>
        <taxon>Pseudomonadati</taxon>
        <taxon>Pseudomonadota</taxon>
        <taxon>Gammaproteobacteria</taxon>
        <taxon>Legionellales</taxon>
        <taxon>Legionellaceae</taxon>
        <taxon>Legionella</taxon>
    </lineage>
</organism>
<accession>A0A378IY58</accession>
<evidence type="ECO:0000313" key="2">
    <source>
        <dbReference type="Proteomes" id="UP000254033"/>
    </source>
</evidence>
<dbReference type="EMBL" id="UGNY01000001">
    <property type="protein sequence ID" value="STX36954.1"/>
    <property type="molecule type" value="Genomic_DNA"/>
</dbReference>
<reference evidence="1 2" key="1">
    <citation type="submission" date="2018-06" db="EMBL/GenBank/DDBJ databases">
        <authorList>
            <consortium name="Pathogen Informatics"/>
            <person name="Doyle S."/>
        </authorList>
    </citation>
    <scope>NUCLEOTIDE SEQUENCE [LARGE SCALE GENOMIC DNA]</scope>
    <source>
        <strain evidence="1 2">NCTC11978</strain>
    </source>
</reference>
<evidence type="ECO:0000313" key="1">
    <source>
        <dbReference type="EMBL" id="STX36954.1"/>
    </source>
</evidence>
<proteinExistence type="predicted"/>
<dbReference type="Proteomes" id="UP000254033">
    <property type="component" value="Unassembled WGS sequence"/>
</dbReference>
<gene>
    <name evidence="1" type="ORF">NCTC11978_00102</name>
</gene>
<name>A0A378IY58_9GAMM</name>